<dbReference type="SUPFAM" id="SSF141868">
    <property type="entry name" value="EAL domain-like"/>
    <property type="match status" value="1"/>
</dbReference>
<dbReference type="Gene3D" id="3.30.70.270">
    <property type="match status" value="1"/>
</dbReference>
<feature type="transmembrane region" description="Helical" evidence="1">
    <location>
        <begin position="37"/>
        <end position="59"/>
    </location>
</feature>
<sequence length="794" mass="85732">MRPATASNDSLADRRYLGFEELGALTLHMWIRRRWRVVVVVAAAIIGLACGLSGTGAGLDDLLQRQRWALRNHDASGDIHIVEIDARSIAAIAHWPWPRRAHAQLIDRLRREGASTIAFDVDFSARSRADDDAALVAALRRAGGGVVLPTFRQRAASERSDWIDSLPFPEARSEAVLAAVSVRPDPDGYVRQMPVGIVTRGFPRPSLSAMVAQASGRAGDDFTVDYSIDPKSIPRHSFIDILQGRIDVGALKGKRVLVGSTAIELGDHYAVPRYGVIPGVVIQALAAETLNGGRFRHISWPVPLAAALLVAFGLLRLRTGKRLALASVGSVALFFAVSLAAEQWLRAIVPLAPALVAIAFAAIASAVARLAADAERRQLVDAESGLPNKAAMLRWLAAHPFEAVVVARVTGFERLAAALGADQMGETIRRLHDRVALAVDGVPVFRIEDALLAWPATTEHRAVLDERLSALRTTMLNPIEVRGRRADVILNFGVADRGHGSPAQLIALAGLASEQARESHSGWRVHHGSDNAQIDREVSLLGELDEAVRDGSLEVVYQPKLDLKTNRIVSTEALVRWRHPVLGPLGPDAFIPLAERHDRILPLTSFVLRRALRDSADWRAQGHSVSVAVNISSLLVSSAEFFAVVTEIVGDADFVRGGLVFEVTESAAFTDPDGAVRALKAFRSMGIAISMDDYGTGQSTLSYLQQLPLDELKIDRRFVQHAHLQAGDAVLVRSTIDMAHQLGLKVVAEGVEDRPCLDFLTSIGCDMVQGYLVGKPAASAALMKQLKTSVSKAA</sequence>
<evidence type="ECO:0000256" key="1">
    <source>
        <dbReference type="SAM" id="Phobius"/>
    </source>
</evidence>
<reference evidence="3 4" key="1">
    <citation type="submission" date="2015-04" db="EMBL/GenBank/DDBJ databases">
        <title>Whole genome shotgun sequence of Sphingomonas changbaiensis NBRC 104936.</title>
        <authorList>
            <person name="Katano-Makiyama Y."/>
            <person name="Hosoyama A."/>
            <person name="Hashimoto M."/>
            <person name="Noguchi M."/>
            <person name="Tsuchikane K."/>
            <person name="Ohji S."/>
            <person name="Yamazoe A."/>
            <person name="Ichikawa N."/>
            <person name="Kimura A."/>
            <person name="Fujita N."/>
        </authorList>
    </citation>
    <scope>NUCLEOTIDE SEQUENCE [LARGE SCALE GENOMIC DNA]</scope>
    <source>
        <strain evidence="3 4">NBRC 104936</strain>
    </source>
</reference>
<feature type="domain" description="EAL" evidence="2">
    <location>
        <begin position="537"/>
        <end position="790"/>
    </location>
</feature>
<dbReference type="PANTHER" id="PTHR33121">
    <property type="entry name" value="CYCLIC DI-GMP PHOSPHODIESTERASE PDEF"/>
    <property type="match status" value="1"/>
</dbReference>
<keyword evidence="1" id="KW-0472">Membrane</keyword>
<dbReference type="PROSITE" id="PS50883">
    <property type="entry name" value="EAL"/>
    <property type="match status" value="1"/>
</dbReference>
<keyword evidence="1" id="KW-1133">Transmembrane helix</keyword>
<dbReference type="EMBL" id="BBWU01000021">
    <property type="protein sequence ID" value="GAO38925.1"/>
    <property type="molecule type" value="Genomic_DNA"/>
</dbReference>
<protein>
    <recommendedName>
        <fullName evidence="2">EAL domain-containing protein</fullName>
    </recommendedName>
</protein>
<accession>A0A0E9MP96</accession>
<dbReference type="Gene3D" id="3.20.20.450">
    <property type="entry name" value="EAL domain"/>
    <property type="match status" value="1"/>
</dbReference>
<dbReference type="Proteomes" id="UP000033202">
    <property type="component" value="Unassembled WGS sequence"/>
</dbReference>
<keyword evidence="1" id="KW-0812">Transmembrane</keyword>
<evidence type="ECO:0000259" key="2">
    <source>
        <dbReference type="PROSITE" id="PS50883"/>
    </source>
</evidence>
<dbReference type="Pfam" id="PF00563">
    <property type="entry name" value="EAL"/>
    <property type="match status" value="1"/>
</dbReference>
<dbReference type="SMART" id="SM01080">
    <property type="entry name" value="CHASE2"/>
    <property type="match status" value="1"/>
</dbReference>
<dbReference type="InterPro" id="IPR050706">
    <property type="entry name" value="Cyclic-di-GMP_PDE-like"/>
</dbReference>
<keyword evidence="4" id="KW-1185">Reference proteome</keyword>
<feature type="transmembrane region" description="Helical" evidence="1">
    <location>
        <begin position="298"/>
        <end position="316"/>
    </location>
</feature>
<feature type="transmembrane region" description="Helical" evidence="1">
    <location>
        <begin position="323"/>
        <end position="341"/>
    </location>
</feature>
<dbReference type="SMART" id="SM00052">
    <property type="entry name" value="EAL"/>
    <property type="match status" value="1"/>
</dbReference>
<dbReference type="PANTHER" id="PTHR33121:SF79">
    <property type="entry name" value="CYCLIC DI-GMP PHOSPHODIESTERASE PDED-RELATED"/>
    <property type="match status" value="1"/>
</dbReference>
<dbReference type="CDD" id="cd01948">
    <property type="entry name" value="EAL"/>
    <property type="match status" value="1"/>
</dbReference>
<dbReference type="STRING" id="1219043.SCH01S_21_01120"/>
<proteinExistence type="predicted"/>
<organism evidence="3 4">
    <name type="scientific">Sphingomonas changbaiensis NBRC 104936</name>
    <dbReference type="NCBI Taxonomy" id="1219043"/>
    <lineage>
        <taxon>Bacteria</taxon>
        <taxon>Pseudomonadati</taxon>
        <taxon>Pseudomonadota</taxon>
        <taxon>Alphaproteobacteria</taxon>
        <taxon>Sphingomonadales</taxon>
        <taxon>Sphingomonadaceae</taxon>
        <taxon>Sphingomonas</taxon>
    </lineage>
</organism>
<dbReference type="InterPro" id="IPR035919">
    <property type="entry name" value="EAL_sf"/>
</dbReference>
<name>A0A0E9MP96_9SPHN</name>
<evidence type="ECO:0000313" key="4">
    <source>
        <dbReference type="Proteomes" id="UP000033202"/>
    </source>
</evidence>
<dbReference type="AlphaFoldDB" id="A0A0E9MP96"/>
<comment type="caution">
    <text evidence="3">The sequence shown here is derived from an EMBL/GenBank/DDBJ whole genome shotgun (WGS) entry which is preliminary data.</text>
</comment>
<feature type="transmembrane region" description="Helical" evidence="1">
    <location>
        <begin position="347"/>
        <end position="368"/>
    </location>
</feature>
<dbReference type="GO" id="GO:0071111">
    <property type="term" value="F:cyclic-guanylate-specific phosphodiesterase activity"/>
    <property type="evidence" value="ECO:0007669"/>
    <property type="project" value="InterPro"/>
</dbReference>
<dbReference type="InterPro" id="IPR007890">
    <property type="entry name" value="CHASE2"/>
</dbReference>
<dbReference type="Pfam" id="PF05226">
    <property type="entry name" value="CHASE2"/>
    <property type="match status" value="1"/>
</dbReference>
<dbReference type="InterPro" id="IPR043128">
    <property type="entry name" value="Rev_trsase/Diguanyl_cyclase"/>
</dbReference>
<evidence type="ECO:0000313" key="3">
    <source>
        <dbReference type="EMBL" id="GAO38925.1"/>
    </source>
</evidence>
<dbReference type="InterPro" id="IPR001633">
    <property type="entry name" value="EAL_dom"/>
</dbReference>
<gene>
    <name evidence="3" type="ORF">SCH01S_21_01120</name>
</gene>